<keyword evidence="2" id="KW-1133">Transmembrane helix</keyword>
<evidence type="ECO:0000256" key="1">
    <source>
        <dbReference type="ARBA" id="ARBA00005375"/>
    </source>
</evidence>
<protein>
    <submittedName>
        <fullName evidence="3">Testicular acid phosphatase-like protein</fullName>
    </submittedName>
</protein>
<feature type="non-terminal residue" evidence="3">
    <location>
        <position position="1"/>
    </location>
</feature>
<evidence type="ECO:0000256" key="2">
    <source>
        <dbReference type="SAM" id="Phobius"/>
    </source>
</evidence>
<evidence type="ECO:0000313" key="4">
    <source>
        <dbReference type="Proteomes" id="UP000018936"/>
    </source>
</evidence>
<dbReference type="InterPro" id="IPR033379">
    <property type="entry name" value="Acid_Pase_AS"/>
</dbReference>
<keyword evidence="4" id="KW-1185">Reference proteome</keyword>
<dbReference type="PROSITE" id="PS00778">
    <property type="entry name" value="HIS_ACID_PHOSPHAT_2"/>
    <property type="match status" value="1"/>
</dbReference>
<dbReference type="InterPro" id="IPR000560">
    <property type="entry name" value="His_Pase_clade-2"/>
</dbReference>
<gene>
    <name evidence="3" type="primary">acpt</name>
    <name evidence="3" type="ORF">L345_05641</name>
</gene>
<sequence>MVYRHGDRSPLSTYPTDPHKAAAWPHGFQQLSEVGILQQKALGKFLRERYAGFLSPSYKPQEIYVRSTDYDRTIMSAQANLMGLYPNSHPEIPWKPVPIHTVPAKYDKLLKPPTRTCQRYQQLMEETINLPSYQAKLTEWKKTHNMTLPSWATAQILATLSEIEVFNIEAHVGMHAAQEKARFIGGLLLGAILSNFSKMVCQDLPLKMIMYSAHDSTLIALQAALGVYNGHLPPYAACHGFEFYQESNNVAMFYHNRSDQRPHILPLPGCPTPCPLPLFIHLTRTAIPKDWDIECQNPQSGPGRAVIALAAAVGVLSVTLLGMGVLYWRR</sequence>
<dbReference type="GO" id="GO:0045211">
    <property type="term" value="C:postsynaptic membrane"/>
    <property type="evidence" value="ECO:0007669"/>
    <property type="project" value="TreeGrafter"/>
</dbReference>
<reference evidence="3 4" key="1">
    <citation type="journal article" date="2013" name="Proc. Natl. Acad. Sci. U.S.A.">
        <title>The king cobra genome reveals dynamic gene evolution and adaptation in the snake venom system.</title>
        <authorList>
            <person name="Vonk F.J."/>
            <person name="Casewell N.R."/>
            <person name="Henkel C.V."/>
            <person name="Heimberg A.M."/>
            <person name="Jansen H.J."/>
            <person name="McCleary R.J."/>
            <person name="Kerkkamp H.M."/>
            <person name="Vos R.A."/>
            <person name="Guerreiro I."/>
            <person name="Calvete J.J."/>
            <person name="Wuster W."/>
            <person name="Woods A.E."/>
            <person name="Logan J.M."/>
            <person name="Harrison R.A."/>
            <person name="Castoe T.A."/>
            <person name="de Koning A.P."/>
            <person name="Pollock D.D."/>
            <person name="Yandell M."/>
            <person name="Calderon D."/>
            <person name="Renjifo C."/>
            <person name="Currier R.B."/>
            <person name="Salgado D."/>
            <person name="Pla D."/>
            <person name="Sanz L."/>
            <person name="Hyder A.S."/>
            <person name="Ribeiro J.M."/>
            <person name="Arntzen J.W."/>
            <person name="van den Thillart G.E."/>
            <person name="Boetzer M."/>
            <person name="Pirovano W."/>
            <person name="Dirks R.P."/>
            <person name="Spaink H.P."/>
            <person name="Duboule D."/>
            <person name="McGlinn E."/>
            <person name="Kini R.M."/>
            <person name="Richardson M.K."/>
        </authorList>
    </citation>
    <scope>NUCLEOTIDE SEQUENCE</scope>
    <source>
        <tissue evidence="3">Blood</tissue>
    </source>
</reference>
<dbReference type="GO" id="GO:0005764">
    <property type="term" value="C:lysosome"/>
    <property type="evidence" value="ECO:0007669"/>
    <property type="project" value="TreeGrafter"/>
</dbReference>
<dbReference type="GO" id="GO:0030971">
    <property type="term" value="F:receptor tyrosine kinase binding"/>
    <property type="evidence" value="ECO:0007669"/>
    <property type="project" value="TreeGrafter"/>
</dbReference>
<name>V8P3V3_OPHHA</name>
<keyword evidence="2" id="KW-0812">Transmembrane</keyword>
<dbReference type="GO" id="GO:0120154">
    <property type="term" value="P:negative regulation of ERBB4 signaling pathway"/>
    <property type="evidence" value="ECO:0007669"/>
    <property type="project" value="TreeGrafter"/>
</dbReference>
<comment type="caution">
    <text evidence="3">The sequence shown here is derived from an EMBL/GenBank/DDBJ whole genome shotgun (WGS) entry which is preliminary data.</text>
</comment>
<dbReference type="AlphaFoldDB" id="V8P3V3"/>
<dbReference type="CDD" id="cd07061">
    <property type="entry name" value="HP_HAP_like"/>
    <property type="match status" value="1"/>
</dbReference>
<dbReference type="GO" id="GO:0004725">
    <property type="term" value="F:protein tyrosine phosphatase activity"/>
    <property type="evidence" value="ECO:0007669"/>
    <property type="project" value="TreeGrafter"/>
</dbReference>
<dbReference type="EMBL" id="AZIM01000991">
    <property type="protein sequence ID" value="ETE68547.1"/>
    <property type="molecule type" value="Genomic_DNA"/>
</dbReference>
<dbReference type="Proteomes" id="UP000018936">
    <property type="component" value="Unassembled WGS sequence"/>
</dbReference>
<proteinExistence type="inferred from homology"/>
<accession>V8P3V3</accession>
<organism evidence="3 4">
    <name type="scientific">Ophiophagus hannah</name>
    <name type="common">King cobra</name>
    <name type="synonym">Naja hannah</name>
    <dbReference type="NCBI Taxonomy" id="8665"/>
    <lineage>
        <taxon>Eukaryota</taxon>
        <taxon>Metazoa</taxon>
        <taxon>Chordata</taxon>
        <taxon>Craniata</taxon>
        <taxon>Vertebrata</taxon>
        <taxon>Euteleostomi</taxon>
        <taxon>Lepidosauria</taxon>
        <taxon>Squamata</taxon>
        <taxon>Bifurcata</taxon>
        <taxon>Unidentata</taxon>
        <taxon>Episquamata</taxon>
        <taxon>Toxicofera</taxon>
        <taxon>Serpentes</taxon>
        <taxon>Colubroidea</taxon>
        <taxon>Elapidae</taxon>
        <taxon>Elapinae</taxon>
        <taxon>Ophiophagus</taxon>
    </lineage>
</organism>
<dbReference type="Gene3D" id="3.40.50.1240">
    <property type="entry name" value="Phosphoglycerate mutase-like"/>
    <property type="match status" value="2"/>
</dbReference>
<dbReference type="GO" id="GO:0048168">
    <property type="term" value="P:regulation of neuronal synaptic plasticity"/>
    <property type="evidence" value="ECO:0007669"/>
    <property type="project" value="TreeGrafter"/>
</dbReference>
<dbReference type="OrthoDB" id="258392at2759"/>
<comment type="similarity">
    <text evidence="1">Belongs to the histidine acid phosphatase family.</text>
</comment>
<keyword evidence="2" id="KW-0472">Membrane</keyword>
<dbReference type="PANTHER" id="PTHR11567">
    <property type="entry name" value="ACID PHOSPHATASE-RELATED"/>
    <property type="match status" value="1"/>
</dbReference>
<evidence type="ECO:0000313" key="3">
    <source>
        <dbReference type="EMBL" id="ETE68547.1"/>
    </source>
</evidence>
<dbReference type="InterPro" id="IPR029033">
    <property type="entry name" value="His_PPase_superfam"/>
</dbReference>
<dbReference type="SUPFAM" id="SSF53254">
    <property type="entry name" value="Phosphoglycerate mutase-like"/>
    <property type="match status" value="1"/>
</dbReference>
<dbReference type="InterPro" id="IPR050645">
    <property type="entry name" value="Histidine_acid_phosphatase"/>
</dbReference>
<dbReference type="GO" id="GO:0003993">
    <property type="term" value="F:acid phosphatase activity"/>
    <property type="evidence" value="ECO:0007669"/>
    <property type="project" value="TreeGrafter"/>
</dbReference>
<feature type="transmembrane region" description="Helical" evidence="2">
    <location>
        <begin position="305"/>
        <end position="328"/>
    </location>
</feature>
<dbReference type="Pfam" id="PF00328">
    <property type="entry name" value="His_Phos_2"/>
    <property type="match status" value="1"/>
</dbReference>
<dbReference type="PANTHER" id="PTHR11567:SF145">
    <property type="entry name" value="TESTICULAR ACID PHOSPHATASE"/>
    <property type="match status" value="1"/>
</dbReference>
<dbReference type="GO" id="GO:0007040">
    <property type="term" value="P:lysosome organization"/>
    <property type="evidence" value="ECO:0007669"/>
    <property type="project" value="TreeGrafter"/>
</dbReference>